<protein>
    <submittedName>
        <fullName evidence="1">Phage portal protein</fullName>
    </submittedName>
</protein>
<dbReference type="InterPro" id="IPR006427">
    <property type="entry name" value="Portal_HK97"/>
</dbReference>
<dbReference type="Pfam" id="PF04860">
    <property type="entry name" value="Phage_portal"/>
    <property type="match status" value="1"/>
</dbReference>
<organism evidence="1 2">
    <name type="scientific">Metabacillus halosaccharovorans</name>
    <dbReference type="NCBI Taxonomy" id="930124"/>
    <lineage>
        <taxon>Bacteria</taxon>
        <taxon>Bacillati</taxon>
        <taxon>Bacillota</taxon>
        <taxon>Bacilli</taxon>
        <taxon>Bacillales</taxon>
        <taxon>Bacillaceae</taxon>
        <taxon>Metabacillus</taxon>
    </lineage>
</organism>
<dbReference type="EMBL" id="JAOYEY010000036">
    <property type="protein sequence ID" value="MCV9886247.1"/>
    <property type="molecule type" value="Genomic_DNA"/>
</dbReference>
<proteinExistence type="predicted"/>
<dbReference type="InterPro" id="IPR006944">
    <property type="entry name" value="Phage/GTA_portal"/>
</dbReference>
<evidence type="ECO:0000313" key="2">
    <source>
        <dbReference type="Proteomes" id="UP001526147"/>
    </source>
</evidence>
<dbReference type="NCBIfam" id="TIGR01537">
    <property type="entry name" value="portal_HK97"/>
    <property type="match status" value="1"/>
</dbReference>
<accession>A0ABT3DGW5</accession>
<reference evidence="1 2" key="1">
    <citation type="submission" date="2022-10" db="EMBL/GenBank/DDBJ databases">
        <title>Draft genome assembly of moderately radiation resistant bacterium Metabacillus halosaccharovorans.</title>
        <authorList>
            <person name="Pal S."/>
            <person name="Gopinathan A."/>
        </authorList>
    </citation>
    <scope>NUCLEOTIDE SEQUENCE [LARGE SCALE GENOMIC DNA]</scope>
    <source>
        <strain evidence="1 2">VITHBRA001</strain>
    </source>
</reference>
<dbReference type="Proteomes" id="UP001526147">
    <property type="component" value="Unassembled WGS sequence"/>
</dbReference>
<dbReference type="RefSeq" id="WP_264142875.1">
    <property type="nucleotide sequence ID" value="NZ_JAOYEY010000036.1"/>
</dbReference>
<evidence type="ECO:0000313" key="1">
    <source>
        <dbReference type="EMBL" id="MCV9886247.1"/>
    </source>
</evidence>
<keyword evidence="2" id="KW-1185">Reference proteome</keyword>
<gene>
    <name evidence="1" type="ORF">OIH86_11310</name>
</gene>
<name>A0ABT3DGW5_9BACI</name>
<sequence length="382" mass="44062">MGLYSFFKSWFSPEGNLNEQGIYLDLAVEYHIKNLAIQTCVNLIANSLIRSKFRTYEKGKEIVGNNHYLFNVKPNQNQNSSEFIHEFVSKLVYENECLVIMQNDWLYVADSFDQKTFAFHENTYSNIVVNNYQLNKSFTESEVLYFKLNNKQIKNVIDDLYGSYGKLLSSAMNYYKRSNALRVKLKMEGSFAQTDEEQENREKMFNAQLKRFLEAESAAAIPLQDGLTLEELPNLSNSGATSRDIRALADDIFDFVSMAFHIPKGLLKGDVADIEGQTDNFIMFCVAPIAELIEDEVNRKIYTKEDYLARTYFKVDTRLIKYIDIVKLANALDKLLSSGTHSVNENRLLIGDEPIDEEWANKHHITKNYMEVEEYMRGGEGK</sequence>
<comment type="caution">
    <text evidence="1">The sequence shown here is derived from an EMBL/GenBank/DDBJ whole genome shotgun (WGS) entry which is preliminary data.</text>
</comment>